<dbReference type="HAMAP" id="MF_00182">
    <property type="entry name" value="Formyl_trans"/>
    <property type="match status" value="1"/>
</dbReference>
<feature type="domain" description="Formyl transferase N-terminal" evidence="6">
    <location>
        <begin position="8"/>
        <end position="184"/>
    </location>
</feature>
<evidence type="ECO:0000256" key="3">
    <source>
        <dbReference type="ARBA" id="ARBA00022679"/>
    </source>
</evidence>
<dbReference type="RefSeq" id="WP_009494963.1">
    <property type="nucleotide sequence ID" value="NZ_AMZQ01000008.1"/>
</dbReference>
<feature type="binding site" evidence="5">
    <location>
        <begin position="114"/>
        <end position="117"/>
    </location>
    <ligand>
        <name>(6S)-5,6,7,8-tetrahydrofolate</name>
        <dbReference type="ChEBI" id="CHEBI:57453"/>
    </ligand>
</feature>
<dbReference type="NCBIfam" id="TIGR00460">
    <property type="entry name" value="fmt"/>
    <property type="match status" value="1"/>
</dbReference>
<dbReference type="Proteomes" id="UP000011939">
    <property type="component" value="Unassembled WGS sequence"/>
</dbReference>
<keyword evidence="4 5" id="KW-0648">Protein biosynthesis</keyword>
<dbReference type="eggNOG" id="COG0223">
    <property type="taxonomic scope" value="Bacteria"/>
</dbReference>
<evidence type="ECO:0000256" key="1">
    <source>
        <dbReference type="ARBA" id="ARBA00010699"/>
    </source>
</evidence>
<name>M5IPL6_9BACT</name>
<evidence type="ECO:0000313" key="9">
    <source>
        <dbReference type="Proteomes" id="UP000011939"/>
    </source>
</evidence>
<dbReference type="CDD" id="cd08646">
    <property type="entry name" value="FMT_core_Met-tRNA-FMT_N"/>
    <property type="match status" value="1"/>
</dbReference>
<comment type="function">
    <text evidence="5">Attaches a formyl group to the free amino group of methionyl-tRNA(fMet). The formyl group appears to play a dual role in the initiator identity of N-formylmethionyl-tRNA by promoting its recognition by IF2 and preventing the misappropriation of this tRNA by the elongation apparatus.</text>
</comment>
<evidence type="ECO:0000313" key="8">
    <source>
        <dbReference type="EMBL" id="EKU11024.1"/>
    </source>
</evidence>
<dbReference type="SUPFAM" id="SSF50486">
    <property type="entry name" value="FMT C-terminal domain-like"/>
    <property type="match status" value="1"/>
</dbReference>
<evidence type="ECO:0000256" key="2">
    <source>
        <dbReference type="ARBA" id="ARBA00012261"/>
    </source>
</evidence>
<dbReference type="EMBL" id="AMZQ01000008">
    <property type="protein sequence ID" value="EKU11024.1"/>
    <property type="molecule type" value="Genomic_DNA"/>
</dbReference>
<dbReference type="InterPro" id="IPR044135">
    <property type="entry name" value="Met-tRNA-FMT_C"/>
</dbReference>
<dbReference type="SUPFAM" id="SSF53328">
    <property type="entry name" value="Formyltransferase"/>
    <property type="match status" value="1"/>
</dbReference>
<evidence type="ECO:0000256" key="4">
    <source>
        <dbReference type="ARBA" id="ARBA00022917"/>
    </source>
</evidence>
<comment type="caution">
    <text evidence="8">The sequence shown here is derived from an EMBL/GenBank/DDBJ whole genome shotgun (WGS) entry which is preliminary data.</text>
</comment>
<evidence type="ECO:0000259" key="7">
    <source>
        <dbReference type="Pfam" id="PF02911"/>
    </source>
</evidence>
<dbReference type="Pfam" id="PF02911">
    <property type="entry name" value="Formyl_trans_C"/>
    <property type="match status" value="1"/>
</dbReference>
<dbReference type="InterPro" id="IPR036477">
    <property type="entry name" value="Formyl_transf_N_sf"/>
</dbReference>
<accession>M5IPL6</accession>
<dbReference type="Pfam" id="PF00551">
    <property type="entry name" value="Formyl_trans_N"/>
    <property type="match status" value="1"/>
</dbReference>
<protein>
    <recommendedName>
        <fullName evidence="2 5">Methionyl-tRNA formyltransferase</fullName>
        <ecNumber evidence="2 5">2.1.2.9</ecNumber>
    </recommendedName>
</protein>
<dbReference type="PANTHER" id="PTHR11138">
    <property type="entry name" value="METHIONYL-TRNA FORMYLTRANSFERASE"/>
    <property type="match status" value="1"/>
</dbReference>
<dbReference type="OrthoDB" id="9802815at2"/>
<dbReference type="PANTHER" id="PTHR11138:SF5">
    <property type="entry name" value="METHIONYL-TRNA FORMYLTRANSFERASE, MITOCHONDRIAL"/>
    <property type="match status" value="1"/>
</dbReference>
<feature type="domain" description="Formyl transferase C-terminal" evidence="7">
    <location>
        <begin position="205"/>
        <end position="303"/>
    </location>
</feature>
<dbReference type="InterPro" id="IPR002376">
    <property type="entry name" value="Formyl_transf_N"/>
</dbReference>
<dbReference type="InterPro" id="IPR005793">
    <property type="entry name" value="Formyl_trans_C"/>
</dbReference>
<dbReference type="Gene3D" id="3.40.50.12230">
    <property type="match status" value="1"/>
</dbReference>
<dbReference type="PATRIC" id="fig|1244083.3.peg.1390"/>
<dbReference type="InterPro" id="IPR005794">
    <property type="entry name" value="Fmt"/>
</dbReference>
<dbReference type="InterPro" id="IPR011034">
    <property type="entry name" value="Formyl_transferase-like_C_sf"/>
</dbReference>
<dbReference type="InterPro" id="IPR041711">
    <property type="entry name" value="Met-tRNA-FMT_N"/>
</dbReference>
<evidence type="ECO:0000259" key="6">
    <source>
        <dbReference type="Pfam" id="PF00551"/>
    </source>
</evidence>
<dbReference type="AlphaFoldDB" id="M5IPL6"/>
<dbReference type="GO" id="GO:0004479">
    <property type="term" value="F:methionyl-tRNA formyltransferase activity"/>
    <property type="evidence" value="ECO:0007669"/>
    <property type="project" value="UniProtKB-UniRule"/>
</dbReference>
<comment type="catalytic activity">
    <reaction evidence="5">
        <text>L-methionyl-tRNA(fMet) + (6R)-10-formyltetrahydrofolate = N-formyl-L-methionyl-tRNA(fMet) + (6S)-5,6,7,8-tetrahydrofolate + H(+)</text>
        <dbReference type="Rhea" id="RHEA:24380"/>
        <dbReference type="Rhea" id="RHEA-COMP:9952"/>
        <dbReference type="Rhea" id="RHEA-COMP:9953"/>
        <dbReference type="ChEBI" id="CHEBI:15378"/>
        <dbReference type="ChEBI" id="CHEBI:57453"/>
        <dbReference type="ChEBI" id="CHEBI:78530"/>
        <dbReference type="ChEBI" id="CHEBI:78844"/>
        <dbReference type="ChEBI" id="CHEBI:195366"/>
        <dbReference type="EC" id="2.1.2.9"/>
    </reaction>
</comment>
<gene>
    <name evidence="5" type="primary">fmt</name>
    <name evidence="8" type="ORF">CSUNSWCD_2147</name>
</gene>
<organism evidence="8 9">
    <name type="scientific">Campylobacter showae CSUNSWCD</name>
    <dbReference type="NCBI Taxonomy" id="1244083"/>
    <lineage>
        <taxon>Bacteria</taxon>
        <taxon>Pseudomonadati</taxon>
        <taxon>Campylobacterota</taxon>
        <taxon>Epsilonproteobacteria</taxon>
        <taxon>Campylobacterales</taxon>
        <taxon>Campylobacteraceae</taxon>
        <taxon>Campylobacter</taxon>
    </lineage>
</organism>
<dbReference type="CDD" id="cd08704">
    <property type="entry name" value="Met_tRNA_FMT_C"/>
    <property type="match status" value="1"/>
</dbReference>
<dbReference type="GO" id="GO:0005829">
    <property type="term" value="C:cytosol"/>
    <property type="evidence" value="ECO:0007669"/>
    <property type="project" value="TreeGrafter"/>
</dbReference>
<sequence length="311" mass="33721">MSEKKSSIVFMGTPEYAAKILRALAEAKFEIAAVFTQPDKPVGRKQILTPSEVKIYAQQHLPAAPIFQPVSLKDEAIAAQIKELKPDFIVVAAYGKILPQAVLDIAPCINLHASILPKYRGASPIQSAILAGEKQTGVTAMLMDAGLDTGDMLDFDYTPCEDKTAAQLFDELGDLAGELIVRVLLNFANLKPLKQDDAQATHCKKIVKSDGLFGFEQSAEQIYNKFRALTPWPGIYLASGLKILELELLRESSARKFERAGEILSVDKLGFYVACGKGTVKIAKVQEPGKKPVDASAYLNGKRLGVGDIAS</sequence>
<evidence type="ECO:0000256" key="5">
    <source>
        <dbReference type="HAMAP-Rule" id="MF_00182"/>
    </source>
</evidence>
<dbReference type="EC" id="2.1.2.9" evidence="2 5"/>
<keyword evidence="3 5" id="KW-0808">Transferase</keyword>
<reference evidence="8 9" key="1">
    <citation type="journal article" date="2013" name="Genome Announc.">
        <title>Genome Sequence of Campylobacter showae UNSWCD, Isolated from a Patient with Crohn's Disease.</title>
        <authorList>
            <person name="Tay A.P."/>
            <person name="Kaakoush N.O."/>
            <person name="Deshpande N.P."/>
            <person name="Chen Z."/>
            <person name="Mitchell H."/>
            <person name="Wilkins M.R."/>
        </authorList>
    </citation>
    <scope>NUCLEOTIDE SEQUENCE [LARGE SCALE GENOMIC DNA]</scope>
    <source>
        <strain evidence="8 9">CSUNSWCD</strain>
    </source>
</reference>
<dbReference type="STRING" id="1244083.CSUNSWCD_2147"/>
<proteinExistence type="inferred from homology"/>
<comment type="similarity">
    <text evidence="1 5">Belongs to the Fmt family.</text>
</comment>